<feature type="compositionally biased region" description="Basic and acidic residues" evidence="1">
    <location>
        <begin position="48"/>
        <end position="61"/>
    </location>
</feature>
<dbReference type="EMBL" id="KK853171">
    <property type="protein sequence ID" value="KDR10308.1"/>
    <property type="molecule type" value="Genomic_DNA"/>
</dbReference>
<name>A0A067QLT6_ZOONE</name>
<protein>
    <submittedName>
        <fullName evidence="2">Uncharacterized protein</fullName>
    </submittedName>
</protein>
<keyword evidence="3" id="KW-1185">Reference proteome</keyword>
<feature type="compositionally biased region" description="Basic and acidic residues" evidence="1">
    <location>
        <begin position="108"/>
        <end position="119"/>
    </location>
</feature>
<organism evidence="2 3">
    <name type="scientific">Zootermopsis nevadensis</name>
    <name type="common">Dampwood termite</name>
    <dbReference type="NCBI Taxonomy" id="136037"/>
    <lineage>
        <taxon>Eukaryota</taxon>
        <taxon>Metazoa</taxon>
        <taxon>Ecdysozoa</taxon>
        <taxon>Arthropoda</taxon>
        <taxon>Hexapoda</taxon>
        <taxon>Insecta</taxon>
        <taxon>Pterygota</taxon>
        <taxon>Neoptera</taxon>
        <taxon>Polyneoptera</taxon>
        <taxon>Dictyoptera</taxon>
        <taxon>Blattodea</taxon>
        <taxon>Blattoidea</taxon>
        <taxon>Termitoidae</taxon>
        <taxon>Termopsidae</taxon>
        <taxon>Zootermopsis</taxon>
    </lineage>
</organism>
<proteinExistence type="predicted"/>
<evidence type="ECO:0000256" key="1">
    <source>
        <dbReference type="SAM" id="MobiDB-lite"/>
    </source>
</evidence>
<evidence type="ECO:0000313" key="2">
    <source>
        <dbReference type="EMBL" id="KDR10308.1"/>
    </source>
</evidence>
<feature type="region of interest" description="Disordered" evidence="1">
    <location>
        <begin position="48"/>
        <end position="119"/>
    </location>
</feature>
<feature type="compositionally biased region" description="Basic residues" evidence="1">
    <location>
        <begin position="87"/>
        <end position="107"/>
    </location>
</feature>
<dbReference type="AlphaFoldDB" id="A0A067QLT6"/>
<accession>A0A067QLT6</accession>
<gene>
    <name evidence="2" type="ORF">L798_14991</name>
</gene>
<dbReference type="InParanoid" id="A0A067QLT6"/>
<dbReference type="Proteomes" id="UP000027135">
    <property type="component" value="Unassembled WGS sequence"/>
</dbReference>
<reference evidence="2 3" key="1">
    <citation type="journal article" date="2014" name="Nat. Commun.">
        <title>Molecular traces of alternative social organization in a termite genome.</title>
        <authorList>
            <person name="Terrapon N."/>
            <person name="Li C."/>
            <person name="Robertson H.M."/>
            <person name="Ji L."/>
            <person name="Meng X."/>
            <person name="Booth W."/>
            <person name="Chen Z."/>
            <person name="Childers C.P."/>
            <person name="Glastad K.M."/>
            <person name="Gokhale K."/>
            <person name="Gowin J."/>
            <person name="Gronenberg W."/>
            <person name="Hermansen R.A."/>
            <person name="Hu H."/>
            <person name="Hunt B.G."/>
            <person name="Huylmans A.K."/>
            <person name="Khalil S.M."/>
            <person name="Mitchell R.D."/>
            <person name="Munoz-Torres M.C."/>
            <person name="Mustard J.A."/>
            <person name="Pan H."/>
            <person name="Reese J.T."/>
            <person name="Scharf M.E."/>
            <person name="Sun F."/>
            <person name="Vogel H."/>
            <person name="Xiao J."/>
            <person name="Yang W."/>
            <person name="Yang Z."/>
            <person name="Yang Z."/>
            <person name="Zhou J."/>
            <person name="Zhu J."/>
            <person name="Brent C.S."/>
            <person name="Elsik C.G."/>
            <person name="Goodisman M.A."/>
            <person name="Liberles D.A."/>
            <person name="Roe R.M."/>
            <person name="Vargo E.L."/>
            <person name="Vilcinskas A."/>
            <person name="Wang J."/>
            <person name="Bornberg-Bauer E."/>
            <person name="Korb J."/>
            <person name="Zhang G."/>
            <person name="Liebig J."/>
        </authorList>
    </citation>
    <scope>NUCLEOTIDE SEQUENCE [LARGE SCALE GENOMIC DNA]</scope>
    <source>
        <tissue evidence="2">Whole organism</tissue>
    </source>
</reference>
<sequence length="119" mass="13903">MARSLLPWLRHNYVKCVHTKDMQTIFPYADSLPSLAVLYQVCILATNKQKERERERERERAALSYPTVISPSPGRQDYASPQLQKQGTRRKLHQTSLFSHRHDRGHIKKDIPSVHETAR</sequence>
<evidence type="ECO:0000313" key="3">
    <source>
        <dbReference type="Proteomes" id="UP000027135"/>
    </source>
</evidence>